<proteinExistence type="predicted"/>
<comment type="caution">
    <text evidence="2">The sequence shown here is derived from an EMBL/GenBank/DDBJ whole genome shotgun (WGS) entry which is preliminary data.</text>
</comment>
<keyword evidence="3" id="KW-1185">Reference proteome</keyword>
<dbReference type="Proteomes" id="UP000256373">
    <property type="component" value="Unassembled WGS sequence"/>
</dbReference>
<feature type="domain" description="BON" evidence="1">
    <location>
        <begin position="74"/>
        <end position="145"/>
    </location>
</feature>
<dbReference type="Gene3D" id="3.30.1340.30">
    <property type="match status" value="2"/>
</dbReference>
<evidence type="ECO:0000313" key="2">
    <source>
        <dbReference type="EMBL" id="REA62865.1"/>
    </source>
</evidence>
<dbReference type="InterPro" id="IPR051686">
    <property type="entry name" value="Lipoprotein_DolP"/>
</dbReference>
<dbReference type="PANTHER" id="PTHR34606">
    <property type="entry name" value="BON DOMAIN-CONTAINING PROTEIN"/>
    <property type="match status" value="1"/>
</dbReference>
<dbReference type="InterPro" id="IPR007055">
    <property type="entry name" value="BON_dom"/>
</dbReference>
<dbReference type="Pfam" id="PF04972">
    <property type="entry name" value="BON"/>
    <property type="match status" value="2"/>
</dbReference>
<dbReference type="EMBL" id="QNUL01000004">
    <property type="protein sequence ID" value="REA62865.1"/>
    <property type="molecule type" value="Genomic_DNA"/>
</dbReference>
<reference evidence="2 3" key="1">
    <citation type="submission" date="2018-07" db="EMBL/GenBank/DDBJ databases">
        <title>Dyadobacter roseus sp. nov., isolated from rose rhizosphere soil.</title>
        <authorList>
            <person name="Chen L."/>
        </authorList>
    </citation>
    <scope>NUCLEOTIDE SEQUENCE [LARGE SCALE GENOMIC DNA]</scope>
    <source>
        <strain evidence="2 3">RS19</strain>
    </source>
</reference>
<dbReference type="PANTHER" id="PTHR34606:SF15">
    <property type="entry name" value="BON DOMAIN-CONTAINING PROTEIN"/>
    <property type="match status" value="1"/>
</dbReference>
<accession>A0A3D8YF82</accession>
<dbReference type="AlphaFoldDB" id="A0A3D8YF82"/>
<protein>
    <recommendedName>
        <fullName evidence="1">BON domain-containing protein</fullName>
    </recommendedName>
</protein>
<dbReference type="PROSITE" id="PS50914">
    <property type="entry name" value="BON"/>
    <property type="match status" value="2"/>
</dbReference>
<feature type="domain" description="BON" evidence="1">
    <location>
        <begin position="7"/>
        <end position="75"/>
    </location>
</feature>
<evidence type="ECO:0000259" key="1">
    <source>
        <dbReference type="PROSITE" id="PS50914"/>
    </source>
</evidence>
<name>A0A3D8YF82_9BACT</name>
<gene>
    <name evidence="2" type="ORF">DSL64_08055</name>
</gene>
<sequence length="145" mass="16201">MFGKMRRNEEIQKDVEEILNGGSFPNSAEFIVEAKDGVVTLSGVVDKLVQKLDAETVAKLVPGVIVLIEQIKVRDEETIAGWRHEYKSIKTAGISQMQDIHFKKIENKVTLTGTVGSLYEKEEATRQAWKTQGVEIVFNELVVAP</sequence>
<organism evidence="2 3">
    <name type="scientific">Dyadobacter luteus</name>
    <dbReference type="NCBI Taxonomy" id="2259619"/>
    <lineage>
        <taxon>Bacteria</taxon>
        <taxon>Pseudomonadati</taxon>
        <taxon>Bacteroidota</taxon>
        <taxon>Cytophagia</taxon>
        <taxon>Cytophagales</taxon>
        <taxon>Spirosomataceae</taxon>
        <taxon>Dyadobacter</taxon>
    </lineage>
</organism>
<evidence type="ECO:0000313" key="3">
    <source>
        <dbReference type="Proteomes" id="UP000256373"/>
    </source>
</evidence>